<name>A0ABM8W4B4_GIGMA</name>
<evidence type="ECO:0000313" key="1">
    <source>
        <dbReference type="EMBL" id="CAG8521414.1"/>
    </source>
</evidence>
<protein>
    <submittedName>
        <fullName evidence="1">8157_t:CDS:1</fullName>
    </submittedName>
</protein>
<proteinExistence type="predicted"/>
<accession>A0ABM8W4B4</accession>
<organism evidence="1 2">
    <name type="scientific">Gigaspora margarita</name>
    <dbReference type="NCBI Taxonomy" id="4874"/>
    <lineage>
        <taxon>Eukaryota</taxon>
        <taxon>Fungi</taxon>
        <taxon>Fungi incertae sedis</taxon>
        <taxon>Mucoromycota</taxon>
        <taxon>Glomeromycotina</taxon>
        <taxon>Glomeromycetes</taxon>
        <taxon>Diversisporales</taxon>
        <taxon>Gigasporaceae</taxon>
        <taxon>Gigaspora</taxon>
    </lineage>
</organism>
<gene>
    <name evidence="1" type="ORF">GMARGA_LOCUS3173</name>
</gene>
<comment type="caution">
    <text evidence="1">The sequence shown here is derived from an EMBL/GenBank/DDBJ whole genome shotgun (WGS) entry which is preliminary data.</text>
</comment>
<dbReference type="EMBL" id="CAJVQB010001117">
    <property type="protein sequence ID" value="CAG8521414.1"/>
    <property type="molecule type" value="Genomic_DNA"/>
</dbReference>
<keyword evidence="2" id="KW-1185">Reference proteome</keyword>
<sequence length="52" mass="6291">MLEETIYNQTQDIVKKRVLALFKMKKSKIIMKGQTDKVIQKKIYELEEMLSW</sequence>
<evidence type="ECO:0000313" key="2">
    <source>
        <dbReference type="Proteomes" id="UP000789901"/>
    </source>
</evidence>
<dbReference type="Proteomes" id="UP000789901">
    <property type="component" value="Unassembled WGS sequence"/>
</dbReference>
<reference evidence="1 2" key="1">
    <citation type="submission" date="2021-06" db="EMBL/GenBank/DDBJ databases">
        <authorList>
            <person name="Kallberg Y."/>
            <person name="Tangrot J."/>
            <person name="Rosling A."/>
        </authorList>
    </citation>
    <scope>NUCLEOTIDE SEQUENCE [LARGE SCALE GENOMIC DNA]</scope>
    <source>
        <strain evidence="1 2">120-4 pot B 10/14</strain>
    </source>
</reference>